<keyword evidence="7 9" id="KW-0460">Magnesium</keyword>
<accession>A0A7C2TID9</accession>
<dbReference type="PIRSF" id="PIRSF006755">
    <property type="entry name" value="DTB_synth"/>
    <property type="match status" value="1"/>
</dbReference>
<proteinExistence type="inferred from homology"/>
<gene>
    <name evidence="9 10" type="primary">bioD</name>
    <name evidence="10" type="ORF">ENN98_03330</name>
</gene>
<evidence type="ECO:0000313" key="10">
    <source>
        <dbReference type="EMBL" id="HET97723.1"/>
    </source>
</evidence>
<keyword evidence="5 9" id="KW-0093">Biotin biosynthesis</keyword>
<comment type="function">
    <text evidence="9">Catalyzes a mechanistically unusual reaction, the ATP-dependent insertion of CO2 between the N7 and N8 nitrogen atoms of 7,8-diaminopelargonic acid (DAPA, also called 7,8-diammoniononanoate) to form a ureido ring.</text>
</comment>
<comment type="catalytic activity">
    <reaction evidence="9">
        <text>(7R,8S)-7,8-diammoniononanoate + CO2 + ATP = (4R,5S)-dethiobiotin + ADP + phosphate + 3 H(+)</text>
        <dbReference type="Rhea" id="RHEA:15805"/>
        <dbReference type="ChEBI" id="CHEBI:15378"/>
        <dbReference type="ChEBI" id="CHEBI:16526"/>
        <dbReference type="ChEBI" id="CHEBI:30616"/>
        <dbReference type="ChEBI" id="CHEBI:43474"/>
        <dbReference type="ChEBI" id="CHEBI:149469"/>
        <dbReference type="ChEBI" id="CHEBI:149473"/>
        <dbReference type="ChEBI" id="CHEBI:456216"/>
        <dbReference type="EC" id="6.3.3.3"/>
    </reaction>
</comment>
<comment type="similarity">
    <text evidence="9">Belongs to the dethiobiotin synthetase family.</text>
</comment>
<evidence type="ECO:0000256" key="9">
    <source>
        <dbReference type="HAMAP-Rule" id="MF_00336"/>
    </source>
</evidence>
<evidence type="ECO:0000256" key="3">
    <source>
        <dbReference type="ARBA" id="ARBA00022723"/>
    </source>
</evidence>
<dbReference type="GO" id="GO:0004141">
    <property type="term" value="F:dethiobiotin synthase activity"/>
    <property type="evidence" value="ECO:0007669"/>
    <property type="project" value="UniProtKB-UniRule"/>
</dbReference>
<sequence>MKQVEQGQTGGAIFVAATDTGVGKTMISALVVDFLRRRGVAAAYQKWVATGCSGPVPADLAAVAACSGQPPALAGAGGSVADGPFAARALQLAVPYRFRLPASPHLAAEQEGGRVEPERLRTLFRQARAGCELLVVEGVGGLLVPLNRQKLLVDLVAELALPVLLVARSGLGTINHTLLSLEALRSRKLPLVGVVFSDEAEELPAVIVEDNLRTIAELGWVPVLGRLPRCRGLAAARRAFIPIGEKLLPAVAAQ</sequence>
<feature type="binding site" evidence="9">
    <location>
        <begin position="137"/>
        <end position="140"/>
    </location>
    <ligand>
        <name>ATP</name>
        <dbReference type="ChEBI" id="CHEBI:30616"/>
    </ligand>
</feature>
<name>A0A7C2TID9_9BACT</name>
<dbReference type="AlphaFoldDB" id="A0A7C2TID9"/>
<comment type="pathway">
    <text evidence="9">Cofactor biosynthesis; biotin biosynthesis; biotin from 7,8-diaminononanoate: step 1/2.</text>
</comment>
<comment type="cofactor">
    <cofactor evidence="9">
        <name>Mg(2+)</name>
        <dbReference type="ChEBI" id="CHEBI:18420"/>
    </cofactor>
</comment>
<dbReference type="SUPFAM" id="SSF52540">
    <property type="entry name" value="P-loop containing nucleoside triphosphate hydrolases"/>
    <property type="match status" value="1"/>
</dbReference>
<feature type="binding site" evidence="9">
    <location>
        <position position="82"/>
    </location>
    <ligand>
        <name>ATP</name>
        <dbReference type="ChEBI" id="CHEBI:30616"/>
    </ligand>
</feature>
<protein>
    <recommendedName>
        <fullName evidence="9">ATP-dependent dethiobiotin synthetase BioD</fullName>
        <ecNumber evidence="9">6.3.3.3</ecNumber>
    </recommendedName>
    <alternativeName>
        <fullName evidence="9">DTB synthetase</fullName>
        <shortName evidence="9">DTBS</shortName>
    </alternativeName>
    <alternativeName>
        <fullName evidence="9">Dethiobiotin synthase</fullName>
    </alternativeName>
</protein>
<comment type="catalytic activity">
    <reaction evidence="8">
        <text>(7R,8S)-8-amino-7-(carboxyamino)nonanoate + ATP = (4R,5S)-dethiobiotin + ADP + phosphate + H(+)</text>
        <dbReference type="Rhea" id="RHEA:63684"/>
        <dbReference type="ChEBI" id="CHEBI:15378"/>
        <dbReference type="ChEBI" id="CHEBI:30616"/>
        <dbReference type="ChEBI" id="CHEBI:43474"/>
        <dbReference type="ChEBI" id="CHEBI:149470"/>
        <dbReference type="ChEBI" id="CHEBI:149473"/>
        <dbReference type="ChEBI" id="CHEBI:456216"/>
    </reaction>
</comment>
<dbReference type="HAMAP" id="MF_00336">
    <property type="entry name" value="BioD"/>
    <property type="match status" value="1"/>
</dbReference>
<feature type="binding site" evidence="9">
    <location>
        <position position="82"/>
    </location>
    <ligand>
        <name>Mg(2+)</name>
        <dbReference type="ChEBI" id="CHEBI:18420"/>
    </ligand>
</feature>
<reference evidence="10" key="1">
    <citation type="journal article" date="2020" name="mSystems">
        <title>Genome- and Community-Level Interaction Insights into Carbon Utilization and Element Cycling Functions of Hydrothermarchaeota in Hydrothermal Sediment.</title>
        <authorList>
            <person name="Zhou Z."/>
            <person name="Liu Y."/>
            <person name="Xu W."/>
            <person name="Pan J."/>
            <person name="Luo Z.H."/>
            <person name="Li M."/>
        </authorList>
    </citation>
    <scope>NUCLEOTIDE SEQUENCE [LARGE SCALE GENOMIC DNA]</scope>
    <source>
        <strain evidence="10">SpSt-1224</strain>
    </source>
</reference>
<comment type="caution">
    <text evidence="9">Lacks conserved residue(s) required for the propagation of feature annotation.</text>
</comment>
<evidence type="ECO:0000256" key="6">
    <source>
        <dbReference type="ARBA" id="ARBA00022840"/>
    </source>
</evidence>
<comment type="caution">
    <text evidence="10">The sequence shown here is derived from an EMBL/GenBank/DDBJ whole genome shotgun (WGS) entry which is preliminary data.</text>
</comment>
<dbReference type="Proteomes" id="UP000885986">
    <property type="component" value="Unassembled WGS sequence"/>
</dbReference>
<keyword evidence="6 9" id="KW-0067">ATP-binding</keyword>
<evidence type="ECO:0000256" key="5">
    <source>
        <dbReference type="ARBA" id="ARBA00022756"/>
    </source>
</evidence>
<evidence type="ECO:0000256" key="1">
    <source>
        <dbReference type="ARBA" id="ARBA00022490"/>
    </source>
</evidence>
<comment type="subunit">
    <text evidence="9">Homodimer.</text>
</comment>
<dbReference type="UniPathway" id="UPA00078">
    <property type="reaction ID" value="UER00161"/>
</dbReference>
<feature type="binding site" evidence="9">
    <location>
        <position position="25"/>
    </location>
    <ligand>
        <name>Mg(2+)</name>
        <dbReference type="ChEBI" id="CHEBI:18420"/>
    </ligand>
</feature>
<dbReference type="GO" id="GO:0000287">
    <property type="term" value="F:magnesium ion binding"/>
    <property type="evidence" value="ECO:0007669"/>
    <property type="project" value="UniProtKB-UniRule"/>
</dbReference>
<dbReference type="PANTHER" id="PTHR43210:SF2">
    <property type="entry name" value="ATP-DEPENDENT DETHIOBIOTIN SYNTHETASE BIOD 2"/>
    <property type="match status" value="1"/>
</dbReference>
<organism evidence="10">
    <name type="scientific">Desulfurivibrio alkaliphilus</name>
    <dbReference type="NCBI Taxonomy" id="427923"/>
    <lineage>
        <taxon>Bacteria</taxon>
        <taxon>Pseudomonadati</taxon>
        <taxon>Thermodesulfobacteriota</taxon>
        <taxon>Desulfobulbia</taxon>
        <taxon>Desulfobulbales</taxon>
        <taxon>Desulfobulbaceae</taxon>
        <taxon>Desulfurivibrio</taxon>
    </lineage>
</organism>
<keyword evidence="2 9" id="KW-0436">Ligase</keyword>
<dbReference type="EC" id="6.3.3.3" evidence="9"/>
<dbReference type="GO" id="GO:0005829">
    <property type="term" value="C:cytosol"/>
    <property type="evidence" value="ECO:0007669"/>
    <property type="project" value="TreeGrafter"/>
</dbReference>
<keyword evidence="4 9" id="KW-0547">Nucleotide-binding</keyword>
<dbReference type="EMBL" id="DSDS01000074">
    <property type="protein sequence ID" value="HET97723.1"/>
    <property type="molecule type" value="Genomic_DNA"/>
</dbReference>
<dbReference type="InterPro" id="IPR004472">
    <property type="entry name" value="DTB_synth_BioD"/>
</dbReference>
<dbReference type="GO" id="GO:0009102">
    <property type="term" value="P:biotin biosynthetic process"/>
    <property type="evidence" value="ECO:0007669"/>
    <property type="project" value="UniProtKB-UniRule"/>
</dbReference>
<keyword evidence="1 9" id="KW-0963">Cytoplasm</keyword>
<comment type="subcellular location">
    <subcellularLocation>
        <location evidence="9">Cytoplasm</location>
    </subcellularLocation>
</comment>
<dbReference type="GO" id="GO:0005524">
    <property type="term" value="F:ATP binding"/>
    <property type="evidence" value="ECO:0007669"/>
    <property type="project" value="UniProtKB-UniRule"/>
</dbReference>
<feature type="binding site" evidence="9">
    <location>
        <begin position="197"/>
        <end position="198"/>
    </location>
    <ligand>
        <name>ATP</name>
        <dbReference type="ChEBI" id="CHEBI:30616"/>
    </ligand>
</feature>
<dbReference type="NCBIfam" id="TIGR00347">
    <property type="entry name" value="bioD"/>
    <property type="match status" value="1"/>
</dbReference>
<dbReference type="PANTHER" id="PTHR43210">
    <property type="entry name" value="DETHIOBIOTIN SYNTHETASE"/>
    <property type="match status" value="1"/>
</dbReference>
<dbReference type="Pfam" id="PF13500">
    <property type="entry name" value="AAA_26"/>
    <property type="match status" value="1"/>
</dbReference>
<evidence type="ECO:0000256" key="7">
    <source>
        <dbReference type="ARBA" id="ARBA00022842"/>
    </source>
</evidence>
<evidence type="ECO:0000256" key="2">
    <source>
        <dbReference type="ARBA" id="ARBA00022598"/>
    </source>
</evidence>
<feature type="binding site" evidence="9">
    <location>
        <position position="137"/>
    </location>
    <ligand>
        <name>Mg(2+)</name>
        <dbReference type="ChEBI" id="CHEBI:18420"/>
    </ligand>
</feature>
<feature type="active site" evidence="9">
    <location>
        <position position="46"/>
    </location>
</feature>
<feature type="binding site" evidence="9">
    <location>
        <position position="50"/>
    </location>
    <ligand>
        <name>substrate</name>
    </ligand>
</feature>
<dbReference type="CDD" id="cd03109">
    <property type="entry name" value="DTBS"/>
    <property type="match status" value="1"/>
</dbReference>
<keyword evidence="3 9" id="KW-0479">Metal-binding</keyword>
<dbReference type="Gene3D" id="3.40.50.300">
    <property type="entry name" value="P-loop containing nucleotide triphosphate hydrolases"/>
    <property type="match status" value="1"/>
</dbReference>
<evidence type="ECO:0000256" key="8">
    <source>
        <dbReference type="ARBA" id="ARBA00047386"/>
    </source>
</evidence>
<dbReference type="InterPro" id="IPR027417">
    <property type="entry name" value="P-loop_NTPase"/>
</dbReference>
<evidence type="ECO:0000256" key="4">
    <source>
        <dbReference type="ARBA" id="ARBA00022741"/>
    </source>
</evidence>